<dbReference type="GO" id="GO:0000176">
    <property type="term" value="C:nuclear exosome (RNase complex)"/>
    <property type="evidence" value="ECO:0007669"/>
    <property type="project" value="UniProtKB-ARBA"/>
</dbReference>
<reference evidence="13" key="2">
    <citation type="submission" date="2025-09" db="UniProtKB">
        <authorList>
            <consortium name="Ensembl"/>
        </authorList>
    </citation>
    <scope>IDENTIFICATION</scope>
</reference>
<dbReference type="InterPro" id="IPR002716">
    <property type="entry name" value="PIN_dom"/>
</dbReference>
<evidence type="ECO:0000256" key="3">
    <source>
        <dbReference type="ARBA" id="ARBA00022552"/>
    </source>
</evidence>
<keyword evidence="4" id="KW-0540">Nuclease</keyword>
<dbReference type="GO" id="GO:0016075">
    <property type="term" value="P:rRNA catabolic process"/>
    <property type="evidence" value="ECO:0007669"/>
    <property type="project" value="TreeGrafter"/>
</dbReference>
<dbReference type="PANTHER" id="PTHR23355">
    <property type="entry name" value="RIBONUCLEASE"/>
    <property type="match status" value="1"/>
</dbReference>
<evidence type="ECO:0000256" key="8">
    <source>
        <dbReference type="ARBA" id="ARBA00022884"/>
    </source>
</evidence>
<reference evidence="13" key="1">
    <citation type="submission" date="2025-08" db="UniProtKB">
        <authorList>
            <consortium name="Ensembl"/>
        </authorList>
    </citation>
    <scope>IDENTIFICATION</scope>
</reference>
<dbReference type="Pfam" id="PF13638">
    <property type="entry name" value="PIN_4"/>
    <property type="match status" value="1"/>
</dbReference>
<evidence type="ECO:0000259" key="12">
    <source>
        <dbReference type="SMART" id="SM00670"/>
    </source>
</evidence>
<name>A0A8C9FVI5_PAVCR</name>
<dbReference type="InterPro" id="IPR012340">
    <property type="entry name" value="NA-bd_OB-fold"/>
</dbReference>
<dbReference type="GO" id="GO:0003723">
    <property type="term" value="F:RNA binding"/>
    <property type="evidence" value="ECO:0007669"/>
    <property type="project" value="UniProtKB-KW"/>
</dbReference>
<dbReference type="GO" id="GO:0004519">
    <property type="term" value="F:endonuclease activity"/>
    <property type="evidence" value="ECO:0007669"/>
    <property type="project" value="TreeGrafter"/>
</dbReference>
<dbReference type="CDD" id="cd09862">
    <property type="entry name" value="PIN_Rrp44-like"/>
    <property type="match status" value="1"/>
</dbReference>
<dbReference type="Proteomes" id="UP000694428">
    <property type="component" value="Unplaced"/>
</dbReference>
<keyword evidence="9" id="KW-0539">Nucleus</keyword>
<dbReference type="FunFam" id="2.40.50.700:FF:000001">
    <property type="entry name" value="Exosome complex exonuclease exoribonuclease (Rrp44)"/>
    <property type="match status" value="1"/>
</dbReference>
<dbReference type="Gene3D" id="2.40.50.700">
    <property type="match status" value="1"/>
</dbReference>
<keyword evidence="8" id="KW-0694">RNA-binding</keyword>
<evidence type="ECO:0000256" key="7">
    <source>
        <dbReference type="ARBA" id="ARBA00022839"/>
    </source>
</evidence>
<keyword evidence="3" id="KW-0698">rRNA processing</keyword>
<dbReference type="GO" id="GO:0006364">
    <property type="term" value="P:rRNA processing"/>
    <property type="evidence" value="ECO:0007669"/>
    <property type="project" value="UniProtKB-KW"/>
</dbReference>
<dbReference type="AlphaFoldDB" id="A0A8C9FVI5"/>
<comment type="similarity">
    <text evidence="2">Belongs to the RNR ribonuclease family.</text>
</comment>
<dbReference type="SMART" id="SM00670">
    <property type="entry name" value="PINc"/>
    <property type="match status" value="1"/>
</dbReference>
<dbReference type="SUPFAM" id="SSF50249">
    <property type="entry name" value="Nucleic acid-binding proteins"/>
    <property type="match status" value="2"/>
</dbReference>
<evidence type="ECO:0000256" key="5">
    <source>
        <dbReference type="ARBA" id="ARBA00022801"/>
    </source>
</evidence>
<keyword evidence="6" id="KW-0271">Exosome</keyword>
<dbReference type="Pfam" id="PF17849">
    <property type="entry name" value="OB_Dis3"/>
    <property type="match status" value="1"/>
</dbReference>
<feature type="domain" description="PIN" evidence="12">
    <location>
        <begin position="12"/>
        <end position="138"/>
    </location>
</feature>
<organism evidence="13 14">
    <name type="scientific">Pavo cristatus</name>
    <name type="common">Indian peafowl</name>
    <name type="synonym">Blue peafowl</name>
    <dbReference type="NCBI Taxonomy" id="9049"/>
    <lineage>
        <taxon>Eukaryota</taxon>
        <taxon>Metazoa</taxon>
        <taxon>Chordata</taxon>
        <taxon>Craniata</taxon>
        <taxon>Vertebrata</taxon>
        <taxon>Euteleostomi</taxon>
        <taxon>Archelosauria</taxon>
        <taxon>Archosauria</taxon>
        <taxon>Dinosauria</taxon>
        <taxon>Saurischia</taxon>
        <taxon>Theropoda</taxon>
        <taxon>Coelurosauria</taxon>
        <taxon>Aves</taxon>
        <taxon>Neognathae</taxon>
        <taxon>Galloanserae</taxon>
        <taxon>Galliformes</taxon>
        <taxon>Phasianidae</taxon>
        <taxon>Phasianinae</taxon>
        <taxon>Pavo</taxon>
    </lineage>
</organism>
<comment type="subcellular location">
    <subcellularLocation>
        <location evidence="1">Nucleus</location>
    </subcellularLocation>
</comment>
<evidence type="ECO:0000313" key="13">
    <source>
        <dbReference type="Ensembl" id="ENSPSTP00000019583.1"/>
    </source>
</evidence>
<evidence type="ECO:0000256" key="2">
    <source>
        <dbReference type="ARBA" id="ARBA00005785"/>
    </source>
</evidence>
<dbReference type="InterPro" id="IPR041505">
    <property type="entry name" value="Dis3_CSD2"/>
</dbReference>
<evidence type="ECO:0000256" key="4">
    <source>
        <dbReference type="ARBA" id="ARBA00022722"/>
    </source>
</evidence>
<evidence type="ECO:0000256" key="1">
    <source>
        <dbReference type="ARBA" id="ARBA00004123"/>
    </source>
</evidence>
<dbReference type="SUPFAM" id="SSF88723">
    <property type="entry name" value="PIN domain-like"/>
    <property type="match status" value="1"/>
</dbReference>
<evidence type="ECO:0000256" key="10">
    <source>
        <dbReference type="ARBA" id="ARBA00077221"/>
    </source>
</evidence>
<evidence type="ECO:0000256" key="6">
    <source>
        <dbReference type="ARBA" id="ARBA00022835"/>
    </source>
</evidence>
<dbReference type="Ensembl" id="ENSPSTT00000020530.1">
    <property type="protein sequence ID" value="ENSPSTP00000019583.1"/>
    <property type="gene ID" value="ENSPSTG00000014119.1"/>
</dbReference>
<keyword evidence="5" id="KW-0378">Hydrolase</keyword>
<dbReference type="GO" id="GO:0000177">
    <property type="term" value="C:cytoplasmic exosome (RNase complex)"/>
    <property type="evidence" value="ECO:0007669"/>
    <property type="project" value="TreeGrafter"/>
</dbReference>
<dbReference type="InterPro" id="IPR050180">
    <property type="entry name" value="RNR_Ribonuclease"/>
</dbReference>
<proteinExistence type="inferred from homology"/>
<dbReference type="PANTHER" id="PTHR23355:SF35">
    <property type="entry name" value="EXOSOME COMPLEX EXONUCLEASE RRP44"/>
    <property type="match status" value="1"/>
</dbReference>
<protein>
    <recommendedName>
        <fullName evidence="10">Protein DIS3 homolog</fullName>
    </recommendedName>
    <alternativeName>
        <fullName evidence="11">Ribosomal RNA-processing protein 44</fullName>
    </alternativeName>
</protein>
<dbReference type="GO" id="GO:0071031">
    <property type="term" value="P:nuclear mRNA surveillance of mRNA 3'-end processing"/>
    <property type="evidence" value="ECO:0007669"/>
    <property type="project" value="TreeGrafter"/>
</dbReference>
<sequence>PGNSKFLLINNSCYWVEKNTILMHFHFVPQIDILEDPVIKNVIVLQTVLQEVRNRSAPVYKRIRDVIGNPEKHFYSFTNEHHRETYIEQEQGEGSNDRNDRAIRVAVKWYSEHLKKIQNEENEDIQVIFLTNDRNNKEKALEEGITAYTCEEYIKSLIDNPDLVDRLACVSDEGVCLYSLLVYLFYEIILQSLKISVNKNMLRPTGKVVGIIKRNWRPFCGMLSKSQIKEARRHLFTPADRRIPRIRIETRQADKLEGQRIIVAIDGWPRNSRYPNVSFILAKVNCECSSQIIISFYFSFNVGDMKYREDLRHLYVCSVDPPGCTDIDDALHCREIENGNLEVGWVFVYGNKESQLTCITSVSEVVIERLVSLPCFLLI</sequence>
<evidence type="ECO:0000256" key="9">
    <source>
        <dbReference type="ARBA" id="ARBA00023242"/>
    </source>
</evidence>
<accession>A0A8C9FVI5</accession>
<dbReference type="GO" id="GO:0000175">
    <property type="term" value="F:3'-5'-RNA exonuclease activity"/>
    <property type="evidence" value="ECO:0007669"/>
    <property type="project" value="TreeGrafter"/>
</dbReference>
<evidence type="ECO:0000313" key="14">
    <source>
        <dbReference type="Proteomes" id="UP000694428"/>
    </source>
</evidence>
<dbReference type="InterPro" id="IPR029060">
    <property type="entry name" value="PIN-like_dom_sf"/>
</dbReference>
<evidence type="ECO:0000256" key="11">
    <source>
        <dbReference type="ARBA" id="ARBA00077930"/>
    </source>
</evidence>
<keyword evidence="7" id="KW-0269">Exonuclease</keyword>
<dbReference type="Gene3D" id="3.40.50.1010">
    <property type="entry name" value="5'-nuclease"/>
    <property type="match status" value="1"/>
</dbReference>
<keyword evidence="14" id="KW-1185">Reference proteome</keyword>